<dbReference type="AlphaFoldDB" id="A0A6S6RBJ3"/>
<evidence type="ECO:0000313" key="7">
    <source>
        <dbReference type="EMBL" id="BCJ96592.1"/>
    </source>
</evidence>
<evidence type="ECO:0000313" key="8">
    <source>
        <dbReference type="Proteomes" id="UP000515561"/>
    </source>
</evidence>
<dbReference type="InterPro" id="IPR039421">
    <property type="entry name" value="Type_1_exporter"/>
</dbReference>
<evidence type="ECO:0000256" key="5">
    <source>
        <dbReference type="ARBA" id="ARBA00022989"/>
    </source>
</evidence>
<dbReference type="RefSeq" id="WP_184094994.1">
    <property type="nucleotide sequence ID" value="NZ_AP023367.1"/>
</dbReference>
<dbReference type="SMART" id="SM00382">
    <property type="entry name" value="AAA"/>
    <property type="match status" value="1"/>
</dbReference>
<dbReference type="Gene3D" id="3.40.50.300">
    <property type="entry name" value="P-loop containing nucleotide triphosphate hydrolases"/>
    <property type="match status" value="1"/>
</dbReference>
<dbReference type="KEGG" id="acel:acsn021_41610"/>
<evidence type="ECO:0000256" key="4">
    <source>
        <dbReference type="ARBA" id="ARBA00022840"/>
    </source>
</evidence>
<dbReference type="EMBL" id="AP023367">
    <property type="protein sequence ID" value="BCJ96592.1"/>
    <property type="molecule type" value="Genomic_DNA"/>
</dbReference>
<keyword evidence="6" id="KW-0472">Membrane</keyword>
<dbReference type="SUPFAM" id="SSF90123">
    <property type="entry name" value="ABC transporter transmembrane region"/>
    <property type="match status" value="1"/>
</dbReference>
<keyword evidence="8" id="KW-1185">Reference proteome</keyword>
<proteinExistence type="predicted"/>
<keyword evidence="5" id="KW-1133">Transmembrane helix</keyword>
<keyword evidence="2" id="KW-0812">Transmembrane</keyword>
<protein>
    <submittedName>
        <fullName evidence="7">ABC transporter ATP-binding protein</fullName>
    </submittedName>
</protein>
<evidence type="ECO:0000256" key="3">
    <source>
        <dbReference type="ARBA" id="ARBA00022741"/>
    </source>
</evidence>
<dbReference type="Gene3D" id="1.20.1560.10">
    <property type="entry name" value="ABC transporter type 1, transmembrane domain"/>
    <property type="match status" value="1"/>
</dbReference>
<dbReference type="Pfam" id="PF00005">
    <property type="entry name" value="ABC_tran"/>
    <property type="match status" value="1"/>
</dbReference>
<dbReference type="GO" id="GO:0005886">
    <property type="term" value="C:plasma membrane"/>
    <property type="evidence" value="ECO:0007669"/>
    <property type="project" value="UniProtKB-SubCell"/>
</dbReference>
<accession>A0A6S6RBJ3</accession>
<keyword evidence="3" id="KW-0547">Nucleotide-binding</keyword>
<dbReference type="SUPFAM" id="SSF52540">
    <property type="entry name" value="P-loop containing nucleoside triphosphate hydrolases"/>
    <property type="match status" value="1"/>
</dbReference>
<dbReference type="InterPro" id="IPR036640">
    <property type="entry name" value="ABC1_TM_sf"/>
</dbReference>
<dbReference type="PANTHER" id="PTHR24221:SF654">
    <property type="entry name" value="ATP-BINDING CASSETTE SUB-FAMILY B MEMBER 6"/>
    <property type="match status" value="1"/>
</dbReference>
<evidence type="ECO:0000256" key="6">
    <source>
        <dbReference type="ARBA" id="ARBA00023136"/>
    </source>
</evidence>
<name>A0A6S6RBJ3_9FIRM</name>
<evidence type="ECO:0000256" key="1">
    <source>
        <dbReference type="ARBA" id="ARBA00004651"/>
    </source>
</evidence>
<dbReference type="GO" id="GO:0016887">
    <property type="term" value="F:ATP hydrolysis activity"/>
    <property type="evidence" value="ECO:0007669"/>
    <property type="project" value="InterPro"/>
</dbReference>
<dbReference type="InterPro" id="IPR003439">
    <property type="entry name" value="ABC_transporter-like_ATP-bd"/>
</dbReference>
<sequence length="618" mass="71047">MKKTKNKPEGKQDALYSLGNNYTYVYKNMWEYRKSLVGYGIAEVIFNVLTPFGLIIIPSVVVKLLLKSTPVMNFITILTVMFALYGIVAGISSFLIARNRMQYIDFRCDRFWIELLLKCLTIDYQIMESEQVKKDLEKAMECLNANQLGMEGFMHRNVKLISNVIGLILYACIISMAHPIILALLIAISLIQMLVFNRAKYFEQNKRNDMVKLKVTQRYLQEQAFDLKAGKDIRMYQLNHVIKRMYKKANQELKQIKIKIQSFFYLNDVVGILLRFIRDGVCYGYLIYRLMNGLEVSYFVLYLGVVSGFAKWFTTITEDIAEISRFHLMICDYRKFVDMEERHLHKGGLEITGEDSALDIVFEHVSFCYEGAENNVLTDVSFHMKKGEKLALVGINGAGKSTIVKLMCGFYQPTKGRILVNGIDMKELDIEKYFKQIAVVFQDAFTMSFTIAENISGEITEKVMADKMEKVLKLSGLFDKVNQLEKGLHTYLNKDMDESGIQLSGGELQKLMLARAIYKNAQLLILDEPTAALDAISESELYERYQMLLKGRTSLFISHRLASTRFCDKIIFLENGCIAEEGSHDELLQLNGTYAKMFQVQGKYYQEVDIHEVQETMA</sequence>
<dbReference type="PANTHER" id="PTHR24221">
    <property type="entry name" value="ATP-BINDING CASSETTE SUB-FAMILY B"/>
    <property type="match status" value="1"/>
</dbReference>
<dbReference type="InterPro" id="IPR003593">
    <property type="entry name" value="AAA+_ATPase"/>
</dbReference>
<dbReference type="PROSITE" id="PS00211">
    <property type="entry name" value="ABC_TRANSPORTER_1"/>
    <property type="match status" value="1"/>
</dbReference>
<evidence type="ECO:0000256" key="2">
    <source>
        <dbReference type="ARBA" id="ARBA00022692"/>
    </source>
</evidence>
<dbReference type="PROSITE" id="PS50893">
    <property type="entry name" value="ABC_TRANSPORTER_2"/>
    <property type="match status" value="1"/>
</dbReference>
<dbReference type="Proteomes" id="UP000515561">
    <property type="component" value="Chromosome"/>
</dbReference>
<organism evidence="7 8">
    <name type="scientific">Anaerocolumna cellulosilytica</name>
    <dbReference type="NCBI Taxonomy" id="433286"/>
    <lineage>
        <taxon>Bacteria</taxon>
        <taxon>Bacillati</taxon>
        <taxon>Bacillota</taxon>
        <taxon>Clostridia</taxon>
        <taxon>Lachnospirales</taxon>
        <taxon>Lachnospiraceae</taxon>
        <taxon>Anaerocolumna</taxon>
    </lineage>
</organism>
<reference evidence="7 8" key="1">
    <citation type="journal article" date="2016" name="Int. J. Syst. Evol. Microbiol.">
        <title>Descriptions of Anaerotaenia torta gen. nov., sp. nov. and Anaerocolumna cellulosilytica gen. nov., sp. nov. isolated from a methanogenic reactor of cattle waste.</title>
        <authorList>
            <person name="Uek A."/>
            <person name="Ohtaki Y."/>
            <person name="Kaku N."/>
            <person name="Ueki K."/>
        </authorList>
    </citation>
    <scope>NUCLEOTIDE SEQUENCE [LARGE SCALE GENOMIC DNA]</scope>
    <source>
        <strain evidence="7 8">SN021</strain>
    </source>
</reference>
<dbReference type="InterPro" id="IPR027417">
    <property type="entry name" value="P-loop_NTPase"/>
</dbReference>
<dbReference type="GO" id="GO:0042626">
    <property type="term" value="F:ATPase-coupled transmembrane transporter activity"/>
    <property type="evidence" value="ECO:0007669"/>
    <property type="project" value="TreeGrafter"/>
</dbReference>
<dbReference type="GO" id="GO:0005524">
    <property type="term" value="F:ATP binding"/>
    <property type="evidence" value="ECO:0007669"/>
    <property type="project" value="UniProtKB-KW"/>
</dbReference>
<gene>
    <name evidence="7" type="ORF">acsn021_41610</name>
</gene>
<keyword evidence="4 7" id="KW-0067">ATP-binding</keyword>
<comment type="subcellular location">
    <subcellularLocation>
        <location evidence="1">Cell membrane</location>
        <topology evidence="1">Multi-pass membrane protein</topology>
    </subcellularLocation>
</comment>
<dbReference type="InterPro" id="IPR017871">
    <property type="entry name" value="ABC_transporter-like_CS"/>
</dbReference>